<reference evidence="1 2" key="1">
    <citation type="submission" date="2017-06" db="EMBL/GenBank/DDBJ databases">
        <title>Evolution towards high GC content and high-temperature stress adaptation in endophytic Pseudomonas oryzihabitans impacted its plant-growth promoting traits.</title>
        <authorList>
            <person name="Nascimento F.X."/>
        </authorList>
    </citation>
    <scope>NUCLEOTIDE SEQUENCE [LARGE SCALE GENOMIC DNA]</scope>
    <source>
        <strain evidence="1 2">MS8</strain>
    </source>
</reference>
<dbReference type="AlphaFoldDB" id="A0A2Z5A8W0"/>
<accession>A0A2Z5A8W0</accession>
<dbReference type="InterPro" id="IPR013324">
    <property type="entry name" value="RNA_pol_sigma_r3/r4-like"/>
</dbReference>
<sequence>MARQPITTLVRGERLTLREISDRYGIAYEAVRERYYRAKKRGEDLVKPSQKARQTKRLALALLEQEVPGVQVARALGCTPQVVSYYKVTYRN</sequence>
<name>A0A2Z5A8W0_9PSED</name>
<dbReference type="EMBL" id="CP022198">
    <property type="protein sequence ID" value="AXA66703.1"/>
    <property type="molecule type" value="Genomic_DNA"/>
</dbReference>
<dbReference type="SUPFAM" id="SSF88659">
    <property type="entry name" value="Sigma3 and sigma4 domains of RNA polymerase sigma factors"/>
    <property type="match status" value="1"/>
</dbReference>
<evidence type="ECO:0000313" key="1">
    <source>
        <dbReference type="EMBL" id="AXA66703.1"/>
    </source>
</evidence>
<dbReference type="RefSeq" id="WP_208690937.1">
    <property type="nucleotide sequence ID" value="NZ_CP022198.1"/>
</dbReference>
<protein>
    <submittedName>
        <fullName evidence="1">Uncharacterized protein</fullName>
    </submittedName>
</protein>
<proteinExistence type="predicted"/>
<dbReference type="Proteomes" id="UP000250579">
    <property type="component" value="Chromosome"/>
</dbReference>
<gene>
    <name evidence="1" type="ORF">CE139_13030</name>
</gene>
<organism evidence="1 2">
    <name type="scientific">Pseudomonas oryzihabitans</name>
    <dbReference type="NCBI Taxonomy" id="47885"/>
    <lineage>
        <taxon>Bacteria</taxon>
        <taxon>Pseudomonadati</taxon>
        <taxon>Pseudomonadota</taxon>
        <taxon>Gammaproteobacteria</taxon>
        <taxon>Pseudomonadales</taxon>
        <taxon>Pseudomonadaceae</taxon>
        <taxon>Pseudomonas</taxon>
    </lineage>
</organism>
<evidence type="ECO:0000313" key="2">
    <source>
        <dbReference type="Proteomes" id="UP000250579"/>
    </source>
</evidence>